<dbReference type="Proteomes" id="UP000424527">
    <property type="component" value="Unassembled WGS sequence"/>
</dbReference>
<dbReference type="AlphaFoldDB" id="A0A6G0HFT7"/>
<organism evidence="1 2">
    <name type="scientific">Larimichthys crocea</name>
    <name type="common">Large yellow croaker</name>
    <name type="synonym">Pseudosciaena crocea</name>
    <dbReference type="NCBI Taxonomy" id="215358"/>
    <lineage>
        <taxon>Eukaryota</taxon>
        <taxon>Metazoa</taxon>
        <taxon>Chordata</taxon>
        <taxon>Craniata</taxon>
        <taxon>Vertebrata</taxon>
        <taxon>Euteleostomi</taxon>
        <taxon>Actinopterygii</taxon>
        <taxon>Neopterygii</taxon>
        <taxon>Teleostei</taxon>
        <taxon>Neoteleostei</taxon>
        <taxon>Acanthomorphata</taxon>
        <taxon>Eupercaria</taxon>
        <taxon>Sciaenidae</taxon>
        <taxon>Larimichthys</taxon>
    </lineage>
</organism>
<accession>A0A6G0HFT7</accession>
<evidence type="ECO:0000313" key="2">
    <source>
        <dbReference type="Proteomes" id="UP000424527"/>
    </source>
</evidence>
<comment type="caution">
    <text evidence="1">The sequence shown here is derived from an EMBL/GenBank/DDBJ whole genome shotgun (WGS) entry which is preliminary data.</text>
</comment>
<name>A0A6G0HFT7_LARCR</name>
<protein>
    <submittedName>
        <fullName evidence="1">Uncharacterized protein</fullName>
    </submittedName>
</protein>
<proteinExistence type="predicted"/>
<gene>
    <name evidence="1" type="ORF">D5F01_LYC23878</name>
</gene>
<keyword evidence="2" id="KW-1185">Reference proteome</keyword>
<sequence length="343" mass="38660">MATNTQNLPPYVRVATVYVVVALRRTTSGLWAGRGLRNLDCAKRGFLSKEKEIIEWKEVKNTCVVCSKPSTLSIQWEGPGSEKPLKPDGSKREFKNMHYKPVKVMDAYVCGLCRIVQLPRLIIMTQWDLRGTKLEPSECSCQWDGSHILHCSSCSSQLRTGRLLQVPLVMRVFRDPAQPGYTTGLETLMDDDRQQAREKGWEGPWELTTWGKLIEEVVQSPSIPTEELPEVPREEGARGTNLYYSVTGLDAWGNSGAKAKAKRAQYYVTPEVWHRDGLLQMPGRVASRAATPIRQEQTVKVEITVQMIAVQYRGIYSVGADVTVIEDVKPEEPKQALEKRSIK</sequence>
<evidence type="ECO:0000313" key="1">
    <source>
        <dbReference type="EMBL" id="KAE8278063.1"/>
    </source>
</evidence>
<reference evidence="1 2" key="1">
    <citation type="submission" date="2019-07" db="EMBL/GenBank/DDBJ databases">
        <title>Chromosome genome assembly for large yellow croaker.</title>
        <authorList>
            <person name="Xiao S."/>
        </authorList>
    </citation>
    <scope>NUCLEOTIDE SEQUENCE [LARGE SCALE GENOMIC DNA]</scope>
    <source>
        <strain evidence="1">JMULYC20181020</strain>
        <tissue evidence="1">Muscle</tissue>
    </source>
</reference>
<dbReference type="EMBL" id="REGW02000047">
    <property type="protein sequence ID" value="KAE8278063.1"/>
    <property type="molecule type" value="Genomic_DNA"/>
</dbReference>